<dbReference type="STRING" id="683960.A0A1E3P2T8"/>
<keyword evidence="4" id="KW-0406">Ion transport</keyword>
<evidence type="ECO:0000313" key="6">
    <source>
        <dbReference type="Proteomes" id="UP000094112"/>
    </source>
</evidence>
<feature type="transmembrane region" description="Helical" evidence="4">
    <location>
        <begin position="94"/>
        <end position="111"/>
    </location>
</feature>
<dbReference type="RefSeq" id="XP_019039008.1">
    <property type="nucleotide sequence ID" value="XM_019182710.1"/>
</dbReference>
<protein>
    <recommendedName>
        <fullName evidence="4">Copper transport protein</fullName>
    </recommendedName>
</protein>
<dbReference type="GO" id="GO:0005375">
    <property type="term" value="F:copper ion transmembrane transporter activity"/>
    <property type="evidence" value="ECO:0007669"/>
    <property type="project" value="UniProtKB-UniRule"/>
</dbReference>
<evidence type="ECO:0000256" key="1">
    <source>
        <dbReference type="ARBA" id="ARBA00022692"/>
    </source>
</evidence>
<dbReference type="GeneID" id="30199956"/>
<keyword evidence="6" id="KW-1185">Reference proteome</keyword>
<comment type="similarity">
    <text evidence="4">Belongs to the copper transporter (Ctr) (TC 1.A.56) family. SLC31A subfamily.</text>
</comment>
<keyword evidence="4" id="KW-0186">Copper</keyword>
<dbReference type="EMBL" id="KV454210">
    <property type="protein sequence ID" value="ODQ59801.1"/>
    <property type="molecule type" value="Genomic_DNA"/>
</dbReference>
<dbReference type="GO" id="GO:0016020">
    <property type="term" value="C:membrane"/>
    <property type="evidence" value="ECO:0007669"/>
    <property type="project" value="UniProtKB-SubCell"/>
</dbReference>
<feature type="transmembrane region" description="Helical" evidence="4">
    <location>
        <begin position="22"/>
        <end position="42"/>
    </location>
</feature>
<gene>
    <name evidence="5" type="ORF">WICANDRAFT_53305</name>
</gene>
<proteinExistence type="inferred from homology"/>
<evidence type="ECO:0000256" key="3">
    <source>
        <dbReference type="ARBA" id="ARBA00023136"/>
    </source>
</evidence>
<name>A0A1E3P2T8_WICAA</name>
<dbReference type="AlphaFoldDB" id="A0A1E3P2T8"/>
<keyword evidence="4" id="KW-0813">Transport</keyword>
<sequence>MLFTWDWKNLCVVFRWWHVRSLTSFIVTLVALVVFGIGYEFFKSRAKRYEAKHQGVTNPVKIGSVSRIQKSVYYGLLVGYSYMMMLVFMTYNGWAMIAVVLGAVLGNYLYGGEINDSMACH</sequence>
<dbReference type="Proteomes" id="UP000094112">
    <property type="component" value="Unassembled WGS sequence"/>
</dbReference>
<reference evidence="5 6" key="1">
    <citation type="journal article" date="2016" name="Proc. Natl. Acad. Sci. U.S.A.">
        <title>Comparative genomics of biotechnologically important yeasts.</title>
        <authorList>
            <person name="Riley R."/>
            <person name="Haridas S."/>
            <person name="Wolfe K.H."/>
            <person name="Lopes M.R."/>
            <person name="Hittinger C.T."/>
            <person name="Goeker M."/>
            <person name="Salamov A.A."/>
            <person name="Wisecaver J.H."/>
            <person name="Long T.M."/>
            <person name="Calvey C.H."/>
            <person name="Aerts A.L."/>
            <person name="Barry K.W."/>
            <person name="Choi C."/>
            <person name="Clum A."/>
            <person name="Coughlan A.Y."/>
            <person name="Deshpande S."/>
            <person name="Douglass A.P."/>
            <person name="Hanson S.J."/>
            <person name="Klenk H.-P."/>
            <person name="LaButti K.M."/>
            <person name="Lapidus A."/>
            <person name="Lindquist E.A."/>
            <person name="Lipzen A.M."/>
            <person name="Meier-Kolthoff J.P."/>
            <person name="Ohm R.A."/>
            <person name="Otillar R.P."/>
            <person name="Pangilinan J.L."/>
            <person name="Peng Y."/>
            <person name="Rokas A."/>
            <person name="Rosa C.A."/>
            <person name="Scheuner C."/>
            <person name="Sibirny A.A."/>
            <person name="Slot J.C."/>
            <person name="Stielow J.B."/>
            <person name="Sun H."/>
            <person name="Kurtzman C.P."/>
            <person name="Blackwell M."/>
            <person name="Grigoriev I.V."/>
            <person name="Jeffries T.W."/>
        </authorList>
    </citation>
    <scope>NUCLEOTIDE SEQUENCE [LARGE SCALE GENOMIC DNA]</scope>
    <source>
        <strain evidence="6">ATCC 58044 / CBS 1984 / NCYC 433 / NRRL Y-366-8</strain>
    </source>
</reference>
<evidence type="ECO:0000256" key="2">
    <source>
        <dbReference type="ARBA" id="ARBA00022989"/>
    </source>
</evidence>
<evidence type="ECO:0000313" key="5">
    <source>
        <dbReference type="EMBL" id="ODQ59801.1"/>
    </source>
</evidence>
<keyword evidence="3 4" id="KW-0472">Membrane</keyword>
<dbReference type="PANTHER" id="PTHR12483">
    <property type="entry name" value="SOLUTE CARRIER FAMILY 31 COPPER TRANSPORTERS"/>
    <property type="match status" value="1"/>
</dbReference>
<dbReference type="InterPro" id="IPR007274">
    <property type="entry name" value="Cop_transporter"/>
</dbReference>
<dbReference type="OrthoDB" id="161814at2759"/>
<dbReference type="Pfam" id="PF04145">
    <property type="entry name" value="Ctr"/>
    <property type="match status" value="2"/>
</dbReference>
<organism evidence="5 6">
    <name type="scientific">Wickerhamomyces anomalus (strain ATCC 58044 / CBS 1984 / NCYC 433 / NRRL Y-366-8)</name>
    <name type="common">Yeast</name>
    <name type="synonym">Hansenula anomala</name>
    <dbReference type="NCBI Taxonomy" id="683960"/>
    <lineage>
        <taxon>Eukaryota</taxon>
        <taxon>Fungi</taxon>
        <taxon>Dikarya</taxon>
        <taxon>Ascomycota</taxon>
        <taxon>Saccharomycotina</taxon>
        <taxon>Saccharomycetes</taxon>
        <taxon>Phaffomycetales</taxon>
        <taxon>Wickerhamomycetaceae</taxon>
        <taxon>Wickerhamomyces</taxon>
    </lineage>
</organism>
<comment type="subcellular location">
    <subcellularLocation>
        <location evidence="4">Membrane</location>
        <topology evidence="4">Multi-pass membrane protein</topology>
    </subcellularLocation>
</comment>
<accession>A0A1E3P2T8</accession>
<keyword evidence="4" id="KW-0187">Copper transport</keyword>
<dbReference type="PANTHER" id="PTHR12483:SF115">
    <property type="entry name" value="COPPER TRANSPORT PROTEIN"/>
    <property type="match status" value="1"/>
</dbReference>
<keyword evidence="2 4" id="KW-1133">Transmembrane helix</keyword>
<feature type="transmembrane region" description="Helical" evidence="4">
    <location>
        <begin position="71"/>
        <end position="88"/>
    </location>
</feature>
<keyword evidence="1 4" id="KW-0812">Transmembrane</keyword>
<evidence type="ECO:0000256" key="4">
    <source>
        <dbReference type="RuleBase" id="RU367022"/>
    </source>
</evidence>